<dbReference type="Proteomes" id="UP000070258">
    <property type="component" value="Unassembled WGS sequence"/>
</dbReference>
<dbReference type="SMART" id="SM00966">
    <property type="entry name" value="SpoVT_AbrB"/>
    <property type="match status" value="2"/>
</dbReference>
<dbReference type="STRING" id="239498.AXK60_21930"/>
<organism evidence="3 4">
    <name type="scientific">Tsukamurella pseudospumae</name>
    <dbReference type="NCBI Taxonomy" id="239498"/>
    <lineage>
        <taxon>Bacteria</taxon>
        <taxon>Bacillati</taxon>
        <taxon>Actinomycetota</taxon>
        <taxon>Actinomycetes</taxon>
        <taxon>Mycobacteriales</taxon>
        <taxon>Tsukamurellaceae</taxon>
        <taxon>Tsukamurella</taxon>
    </lineage>
</organism>
<evidence type="ECO:0000256" key="1">
    <source>
        <dbReference type="SAM" id="MobiDB-lite"/>
    </source>
</evidence>
<feature type="domain" description="SpoVT-AbrB" evidence="2">
    <location>
        <begin position="7"/>
        <end position="54"/>
    </location>
</feature>
<dbReference type="InterPro" id="IPR007159">
    <property type="entry name" value="SpoVT-AbrB_dom"/>
</dbReference>
<feature type="region of interest" description="Disordered" evidence="1">
    <location>
        <begin position="49"/>
        <end position="68"/>
    </location>
</feature>
<feature type="domain" description="SpoVT-AbrB" evidence="2">
    <location>
        <begin position="67"/>
        <end position="112"/>
    </location>
</feature>
<dbReference type="AlphaFoldDB" id="A0A138AUN9"/>
<accession>A0A138AUN9</accession>
<name>A0A138AUN9_9ACTN</name>
<gene>
    <name evidence="3" type="ORF">AXK60_21930</name>
</gene>
<proteinExistence type="predicted"/>
<dbReference type="EMBL" id="LSRF01000007">
    <property type="protein sequence ID" value="KXP14144.1"/>
    <property type="molecule type" value="Genomic_DNA"/>
</dbReference>
<dbReference type="GO" id="GO:0003677">
    <property type="term" value="F:DNA binding"/>
    <property type="evidence" value="ECO:0007669"/>
    <property type="project" value="InterPro"/>
</dbReference>
<protein>
    <recommendedName>
        <fullName evidence="2">SpoVT-AbrB domain-containing protein</fullName>
    </recommendedName>
</protein>
<evidence type="ECO:0000313" key="3">
    <source>
        <dbReference type="EMBL" id="KXP14144.1"/>
    </source>
</evidence>
<sequence>MLPTGPRTIDSFRRITIPAKVAKASGVRQPSWVRIGVVADQRIVEIIPTRGPRGTKPSVRGNPDRPRRLRTSRQIALPAAVLDSVGLDIGSVVAFLALEDRIHLFAASRVIAPEPAPVGEEDQ</sequence>
<comment type="caution">
    <text evidence="3">The sequence shown here is derived from an EMBL/GenBank/DDBJ whole genome shotgun (WGS) entry which is preliminary data.</text>
</comment>
<reference evidence="4" key="1">
    <citation type="submission" date="2016-02" db="EMBL/GenBank/DDBJ databases">
        <authorList>
            <person name="Wen L."/>
            <person name="He K."/>
            <person name="Yang H."/>
        </authorList>
    </citation>
    <scope>NUCLEOTIDE SEQUENCE [LARGE SCALE GENOMIC DNA]</scope>
    <source>
        <strain evidence="4">JCM 15929</strain>
    </source>
</reference>
<evidence type="ECO:0000259" key="2">
    <source>
        <dbReference type="SMART" id="SM00966"/>
    </source>
</evidence>
<evidence type="ECO:0000313" key="4">
    <source>
        <dbReference type="Proteomes" id="UP000070258"/>
    </source>
</evidence>